<evidence type="ECO:0000313" key="6">
    <source>
        <dbReference type="Proteomes" id="UP000199225"/>
    </source>
</evidence>
<accession>A0A1G8UID8</accession>
<keyword evidence="3 5" id="KW-0378">Hydrolase</keyword>
<protein>
    <submittedName>
        <fullName evidence="5">HAD-superfamily subfamily IB hydrolase, TIGR01490</fullName>
    </submittedName>
</protein>
<dbReference type="Pfam" id="PF12710">
    <property type="entry name" value="HAD"/>
    <property type="match status" value="1"/>
</dbReference>
<dbReference type="AlphaFoldDB" id="A0A1G8UID8"/>
<dbReference type="PANTHER" id="PTHR43344:SF13">
    <property type="entry name" value="PHOSPHATASE RV3661-RELATED"/>
    <property type="match status" value="1"/>
</dbReference>
<evidence type="ECO:0000256" key="4">
    <source>
        <dbReference type="ARBA" id="ARBA00022842"/>
    </source>
</evidence>
<evidence type="ECO:0000256" key="2">
    <source>
        <dbReference type="ARBA" id="ARBA00022723"/>
    </source>
</evidence>
<proteinExistence type="inferred from homology"/>
<dbReference type="InterPro" id="IPR036412">
    <property type="entry name" value="HAD-like_sf"/>
</dbReference>
<dbReference type="InterPro" id="IPR006385">
    <property type="entry name" value="HAD_hydro_SerB1"/>
</dbReference>
<sequence>MRVAIFDFDRTLFPEETFPLMMNHLKTHPMHHKKYSTFMRKILPMYVAYKLKLFPEKKMREGSMQSYISAFNKSSREDVEKFFAQLANTMKKRLNQEVLHRLEWHKARGDYTILVSGAFQPMLETITRDLPFDLVLGTEVPYDKDIIDSKKRVHHVNGDRKMRKVKEHLDPSDVDWTNSYAYGDSYSDLDVLEAVGNPVAVQPEPRLEQVAEKQAWEIITPVRA</sequence>
<dbReference type="NCBIfam" id="TIGR01490">
    <property type="entry name" value="HAD-SF-IB-hyp1"/>
    <property type="match status" value="1"/>
</dbReference>
<dbReference type="Gene3D" id="1.20.1440.100">
    <property type="entry name" value="SG protein - dephosphorylation function"/>
    <property type="match status" value="1"/>
</dbReference>
<comment type="similarity">
    <text evidence="1">Belongs to the HAD-like hydrolase superfamily. SerB family.</text>
</comment>
<dbReference type="SUPFAM" id="SSF56784">
    <property type="entry name" value="HAD-like"/>
    <property type="match status" value="1"/>
</dbReference>
<dbReference type="NCBIfam" id="TIGR01488">
    <property type="entry name" value="HAD-SF-IB"/>
    <property type="match status" value="1"/>
</dbReference>
<dbReference type="PANTHER" id="PTHR43344">
    <property type="entry name" value="PHOSPHOSERINE PHOSPHATASE"/>
    <property type="match status" value="1"/>
</dbReference>
<keyword evidence="2" id="KW-0479">Metal-binding</keyword>
<dbReference type="Proteomes" id="UP000199225">
    <property type="component" value="Unassembled WGS sequence"/>
</dbReference>
<reference evidence="6" key="1">
    <citation type="submission" date="2016-10" db="EMBL/GenBank/DDBJ databases">
        <authorList>
            <person name="Varghese N."/>
            <person name="Submissions S."/>
        </authorList>
    </citation>
    <scope>NUCLEOTIDE SEQUENCE [LARGE SCALE GENOMIC DNA]</scope>
    <source>
        <strain evidence="6">DSM 4771</strain>
    </source>
</reference>
<dbReference type="GO" id="GO:0046872">
    <property type="term" value="F:metal ion binding"/>
    <property type="evidence" value="ECO:0007669"/>
    <property type="project" value="UniProtKB-KW"/>
</dbReference>
<dbReference type="InterPro" id="IPR023214">
    <property type="entry name" value="HAD_sf"/>
</dbReference>
<dbReference type="RefSeq" id="WP_093193957.1">
    <property type="nucleotide sequence ID" value="NZ_FNEV01000006.1"/>
</dbReference>
<dbReference type="InterPro" id="IPR050582">
    <property type="entry name" value="HAD-like_SerB"/>
</dbReference>
<dbReference type="EMBL" id="FNEV01000006">
    <property type="protein sequence ID" value="SDJ52720.1"/>
    <property type="molecule type" value="Genomic_DNA"/>
</dbReference>
<evidence type="ECO:0000256" key="1">
    <source>
        <dbReference type="ARBA" id="ARBA00009184"/>
    </source>
</evidence>
<dbReference type="OrthoDB" id="9794212at2"/>
<organism evidence="5 6">
    <name type="scientific">Salimicrobium halophilum</name>
    <dbReference type="NCBI Taxonomy" id="86666"/>
    <lineage>
        <taxon>Bacteria</taxon>
        <taxon>Bacillati</taxon>
        <taxon>Bacillota</taxon>
        <taxon>Bacilli</taxon>
        <taxon>Bacillales</taxon>
        <taxon>Bacillaceae</taxon>
        <taxon>Salimicrobium</taxon>
    </lineage>
</organism>
<keyword evidence="6" id="KW-1185">Reference proteome</keyword>
<dbReference type="STRING" id="86666.SAMN04490247_2244"/>
<dbReference type="Gene3D" id="3.40.50.1000">
    <property type="entry name" value="HAD superfamily/HAD-like"/>
    <property type="match status" value="1"/>
</dbReference>
<gene>
    <name evidence="5" type="ORF">SAMN04490247_2244</name>
</gene>
<evidence type="ECO:0000256" key="3">
    <source>
        <dbReference type="ARBA" id="ARBA00022801"/>
    </source>
</evidence>
<dbReference type="GO" id="GO:0016787">
    <property type="term" value="F:hydrolase activity"/>
    <property type="evidence" value="ECO:0007669"/>
    <property type="project" value="UniProtKB-KW"/>
</dbReference>
<evidence type="ECO:0000313" key="5">
    <source>
        <dbReference type="EMBL" id="SDJ52720.1"/>
    </source>
</evidence>
<name>A0A1G8UID8_9BACI</name>
<keyword evidence="4" id="KW-0460">Magnesium</keyword>